<accession>A0ABQ5H899</accession>
<feature type="compositionally biased region" description="Basic and acidic residues" evidence="1">
    <location>
        <begin position="262"/>
        <end position="277"/>
    </location>
</feature>
<dbReference type="EMBL" id="BQNB010019257">
    <property type="protein sequence ID" value="GJT83378.1"/>
    <property type="molecule type" value="Genomic_DNA"/>
</dbReference>
<evidence type="ECO:0000256" key="1">
    <source>
        <dbReference type="SAM" id="MobiDB-lite"/>
    </source>
</evidence>
<organism evidence="2 3">
    <name type="scientific">Tanacetum coccineum</name>
    <dbReference type="NCBI Taxonomy" id="301880"/>
    <lineage>
        <taxon>Eukaryota</taxon>
        <taxon>Viridiplantae</taxon>
        <taxon>Streptophyta</taxon>
        <taxon>Embryophyta</taxon>
        <taxon>Tracheophyta</taxon>
        <taxon>Spermatophyta</taxon>
        <taxon>Magnoliopsida</taxon>
        <taxon>eudicotyledons</taxon>
        <taxon>Gunneridae</taxon>
        <taxon>Pentapetalae</taxon>
        <taxon>asterids</taxon>
        <taxon>campanulids</taxon>
        <taxon>Asterales</taxon>
        <taxon>Asteraceae</taxon>
        <taxon>Asteroideae</taxon>
        <taxon>Anthemideae</taxon>
        <taxon>Anthemidinae</taxon>
        <taxon>Tanacetum</taxon>
    </lineage>
</organism>
<protein>
    <submittedName>
        <fullName evidence="2">Uncharacterized protein</fullName>
    </submittedName>
</protein>
<keyword evidence="3" id="KW-1185">Reference proteome</keyword>
<comment type="caution">
    <text evidence="2">The sequence shown here is derived from an EMBL/GenBank/DDBJ whole genome shotgun (WGS) entry which is preliminary data.</text>
</comment>
<dbReference type="Proteomes" id="UP001151760">
    <property type="component" value="Unassembled WGS sequence"/>
</dbReference>
<reference evidence="2" key="1">
    <citation type="journal article" date="2022" name="Int. J. Mol. Sci.">
        <title>Draft Genome of Tanacetum Coccineum: Genomic Comparison of Closely Related Tanacetum-Family Plants.</title>
        <authorList>
            <person name="Yamashiro T."/>
            <person name="Shiraishi A."/>
            <person name="Nakayama K."/>
            <person name="Satake H."/>
        </authorList>
    </citation>
    <scope>NUCLEOTIDE SEQUENCE</scope>
</reference>
<reference evidence="2" key="2">
    <citation type="submission" date="2022-01" db="EMBL/GenBank/DDBJ databases">
        <authorList>
            <person name="Yamashiro T."/>
            <person name="Shiraishi A."/>
            <person name="Satake H."/>
            <person name="Nakayama K."/>
        </authorList>
    </citation>
    <scope>NUCLEOTIDE SEQUENCE</scope>
</reference>
<sequence>MPCWQSLSIPKSISMAEIVSKEAQKKSKAGICFRLSSHNKHTSLEARYLNENPAPSLEDVGLPGTAGTSGLNSRDKSSGKEKPIGDSVDPDRLPELQTIIVPEVTMTEPARPDQRGYTREDYVLITPDETLTLEAIPRGNPKLTSCTSSAYEHPSDGLAQNLNLQNHAPTLVSDIIRLRLHKAVSHVLRTEQITLTSSPALSSTNITILEFKETLYEMMTNNLDSIIGDMKTDLYIALSKFVEQDKQTVPKDSCKTTNVRKQTHDNQDHPDNHEGEKRYKKSIFASQSSIRNDQAMYDASDRDKQLLSTGKTREHPRWFIAAPAEYTDYLWVTSSDAKERFNEVVDTYPYPEVYLCLSVKVFSVFAFAGFDSCSSL</sequence>
<gene>
    <name evidence="2" type="ORF">Tco_1057720</name>
</gene>
<evidence type="ECO:0000313" key="2">
    <source>
        <dbReference type="EMBL" id="GJT83378.1"/>
    </source>
</evidence>
<feature type="region of interest" description="Disordered" evidence="1">
    <location>
        <begin position="247"/>
        <end position="278"/>
    </location>
</feature>
<evidence type="ECO:0000313" key="3">
    <source>
        <dbReference type="Proteomes" id="UP001151760"/>
    </source>
</evidence>
<proteinExistence type="predicted"/>
<feature type="region of interest" description="Disordered" evidence="1">
    <location>
        <begin position="53"/>
        <end position="93"/>
    </location>
</feature>
<feature type="compositionally biased region" description="Basic and acidic residues" evidence="1">
    <location>
        <begin position="73"/>
        <end position="93"/>
    </location>
</feature>
<name>A0ABQ5H899_9ASTR</name>